<accession>A0A917STI6</accession>
<dbReference type="RefSeq" id="WP_188940682.1">
    <property type="nucleotide sequence ID" value="NZ_BMNA01000002.1"/>
</dbReference>
<dbReference type="Gene3D" id="3.50.30.50">
    <property type="entry name" value="Putative cyclase"/>
    <property type="match status" value="1"/>
</dbReference>
<dbReference type="InterPro" id="IPR037175">
    <property type="entry name" value="KFase_sf"/>
</dbReference>
<dbReference type="Proteomes" id="UP000655208">
    <property type="component" value="Unassembled WGS sequence"/>
</dbReference>
<protein>
    <submittedName>
        <fullName evidence="1">Cyclase</fullName>
    </submittedName>
</protein>
<reference evidence="1" key="2">
    <citation type="submission" date="2020-09" db="EMBL/GenBank/DDBJ databases">
        <authorList>
            <person name="Sun Q."/>
            <person name="Zhou Y."/>
        </authorList>
    </citation>
    <scope>NUCLEOTIDE SEQUENCE</scope>
    <source>
        <strain evidence="1">CGMCC 4.7308</strain>
    </source>
</reference>
<dbReference type="Pfam" id="PF04199">
    <property type="entry name" value="Cyclase"/>
    <property type="match status" value="1"/>
</dbReference>
<evidence type="ECO:0000313" key="2">
    <source>
        <dbReference type="Proteomes" id="UP000655208"/>
    </source>
</evidence>
<dbReference type="GO" id="GO:0004061">
    <property type="term" value="F:arylformamidase activity"/>
    <property type="evidence" value="ECO:0007669"/>
    <property type="project" value="InterPro"/>
</dbReference>
<gene>
    <name evidence="1" type="ORF">GCM10011594_13310</name>
</gene>
<comment type="caution">
    <text evidence="1">The sequence shown here is derived from an EMBL/GenBank/DDBJ whole genome shotgun (WGS) entry which is preliminary data.</text>
</comment>
<organism evidence="1 2">
    <name type="scientific">Nakamurella endophytica</name>
    <dbReference type="NCBI Taxonomy" id="1748367"/>
    <lineage>
        <taxon>Bacteria</taxon>
        <taxon>Bacillati</taxon>
        <taxon>Actinomycetota</taxon>
        <taxon>Actinomycetes</taxon>
        <taxon>Nakamurellales</taxon>
        <taxon>Nakamurellaceae</taxon>
        <taxon>Nakamurella</taxon>
    </lineage>
</organism>
<proteinExistence type="predicted"/>
<dbReference type="SUPFAM" id="SSF102198">
    <property type="entry name" value="Putative cyclase"/>
    <property type="match status" value="1"/>
</dbReference>
<sequence length="334" mass="35647">MTRDGTGGNPSVGSTAEREDVRALPRYLDLPAGPAGGRQAWHLFGDDDDLGLLNLLTPEVVVAAARLVRRGAVFPLNAPVDLFGPGPFLPRGAPRRHVRTLRTAAVTGLDDVLDNFYPQASSQWDSLAHISADQERFYNGVTRDEIDRGRNTVDHWARRGIVGRGVLLDLAVGAGDDPGSAHAFTVTDLERAREAAGITLRTGDILVLHTGFAAWYARQTPERRARIPHDLAAPGLEHSEAVCAYLWDAHVAAVASDTLAVEVMPADHSAAAAPFGFLHQTLIGCFGMALGELWWLADLVADCHQDGVHEFLLASAPAHIPGGVASPANVLAVK</sequence>
<dbReference type="GO" id="GO:0019441">
    <property type="term" value="P:L-tryptophan catabolic process to kynurenine"/>
    <property type="evidence" value="ECO:0007669"/>
    <property type="project" value="InterPro"/>
</dbReference>
<dbReference type="EMBL" id="BMNA01000002">
    <property type="protein sequence ID" value="GGL94834.1"/>
    <property type="molecule type" value="Genomic_DNA"/>
</dbReference>
<reference evidence="1" key="1">
    <citation type="journal article" date="2014" name="Int. J. Syst. Evol. Microbiol.">
        <title>Complete genome sequence of Corynebacterium casei LMG S-19264T (=DSM 44701T), isolated from a smear-ripened cheese.</title>
        <authorList>
            <consortium name="US DOE Joint Genome Institute (JGI-PGF)"/>
            <person name="Walter F."/>
            <person name="Albersmeier A."/>
            <person name="Kalinowski J."/>
            <person name="Ruckert C."/>
        </authorList>
    </citation>
    <scope>NUCLEOTIDE SEQUENCE</scope>
    <source>
        <strain evidence="1">CGMCC 4.7308</strain>
    </source>
</reference>
<name>A0A917STI6_9ACTN</name>
<evidence type="ECO:0000313" key="1">
    <source>
        <dbReference type="EMBL" id="GGL94834.1"/>
    </source>
</evidence>
<keyword evidence="2" id="KW-1185">Reference proteome</keyword>
<dbReference type="InterPro" id="IPR007325">
    <property type="entry name" value="KFase/CYL"/>
</dbReference>
<dbReference type="AlphaFoldDB" id="A0A917STI6"/>
<dbReference type="PANTHER" id="PTHR34861">
    <property type="match status" value="1"/>
</dbReference>